<dbReference type="EMBL" id="OBEJ01000008">
    <property type="protein sequence ID" value="SNZ18119.1"/>
    <property type="molecule type" value="Genomic_DNA"/>
</dbReference>
<dbReference type="InterPro" id="IPR029058">
    <property type="entry name" value="AB_hydrolase_fold"/>
</dbReference>
<feature type="domain" description="Dienelactone hydrolase" evidence="1">
    <location>
        <begin position="75"/>
        <end position="166"/>
    </location>
</feature>
<dbReference type="Pfam" id="PF01738">
    <property type="entry name" value="DLH"/>
    <property type="match status" value="1"/>
</dbReference>
<organism evidence="2 3">
    <name type="scientific">Natronoarchaeum philippinense</name>
    <dbReference type="NCBI Taxonomy" id="558529"/>
    <lineage>
        <taxon>Archaea</taxon>
        <taxon>Methanobacteriati</taxon>
        <taxon>Methanobacteriota</taxon>
        <taxon>Stenosarchaea group</taxon>
        <taxon>Halobacteria</taxon>
        <taxon>Halobacteriales</taxon>
        <taxon>Natronoarchaeaceae</taxon>
    </lineage>
</organism>
<reference evidence="2 3" key="1">
    <citation type="submission" date="2017-09" db="EMBL/GenBank/DDBJ databases">
        <authorList>
            <person name="Ehlers B."/>
            <person name="Leendertz F.H."/>
        </authorList>
    </citation>
    <scope>NUCLEOTIDE SEQUENCE [LARGE SCALE GENOMIC DNA]</scope>
    <source>
        <strain evidence="2 3">DSM 27208</strain>
    </source>
</reference>
<evidence type="ECO:0000313" key="3">
    <source>
        <dbReference type="Proteomes" id="UP000219453"/>
    </source>
</evidence>
<name>A0A285P8N9_NATPI</name>
<keyword evidence="3" id="KW-1185">Reference proteome</keyword>
<accession>A0A285P8N9</accession>
<proteinExistence type="predicted"/>
<dbReference type="SUPFAM" id="SSF53474">
    <property type="entry name" value="alpha/beta-Hydrolases"/>
    <property type="match status" value="1"/>
</dbReference>
<sequence length="208" mass="21673">MSRPVLLPGTRDARGRLDEAGGDAAVVACPPHPQHGGSRADPRLRAVSDALVERGIDCLRFDYGPWDEGVGERTDASAAVDWAADRYDAVGLFGYSFGAAIALATAAAPSSAPADAPPHDGVDALSALAPPASLGDDLDAVAALDRIECPVQIVAGERDDTVDWAPVAARAAELGHAVDRRAADHFFVGRYDEIARRVAAFLAPRLDA</sequence>
<dbReference type="Proteomes" id="UP000219453">
    <property type="component" value="Unassembled WGS sequence"/>
</dbReference>
<gene>
    <name evidence="2" type="ORF">SAMN06269185_3252</name>
</gene>
<evidence type="ECO:0000259" key="1">
    <source>
        <dbReference type="Pfam" id="PF01738"/>
    </source>
</evidence>
<protein>
    <recommendedName>
        <fullName evidence="1">Dienelactone hydrolase domain-containing protein</fullName>
    </recommendedName>
</protein>
<dbReference type="RefSeq" id="WP_097010131.1">
    <property type="nucleotide sequence ID" value="NZ_OBEJ01000008.1"/>
</dbReference>
<evidence type="ECO:0000313" key="2">
    <source>
        <dbReference type="EMBL" id="SNZ18119.1"/>
    </source>
</evidence>
<dbReference type="OrthoDB" id="50239at2157"/>
<dbReference type="Gene3D" id="3.40.50.1820">
    <property type="entry name" value="alpha/beta hydrolase"/>
    <property type="match status" value="1"/>
</dbReference>
<dbReference type="AlphaFoldDB" id="A0A285P8N9"/>
<dbReference type="InterPro" id="IPR002925">
    <property type="entry name" value="Dienelactn_hydro"/>
</dbReference>
<dbReference type="GO" id="GO:0016787">
    <property type="term" value="F:hydrolase activity"/>
    <property type="evidence" value="ECO:0007669"/>
    <property type="project" value="InterPro"/>
</dbReference>